<keyword evidence="2" id="KW-0121">Carboxypeptidase</keyword>
<keyword evidence="7" id="KW-1185">Reference proteome</keyword>
<dbReference type="Pfam" id="PF00450">
    <property type="entry name" value="Peptidase_S10"/>
    <property type="match status" value="1"/>
</dbReference>
<dbReference type="GO" id="GO:0006508">
    <property type="term" value="P:proteolysis"/>
    <property type="evidence" value="ECO:0007669"/>
    <property type="project" value="UniProtKB-KW"/>
</dbReference>
<reference evidence="6 7" key="1">
    <citation type="journal article" date="2003" name="Science">
        <title>Finding functional features in Saccharomyces genomes by phylogenetic footprinting.</title>
        <authorList>
            <person name="Cliften P.F."/>
            <person name="Sudarsanam P."/>
            <person name="Desikan A."/>
            <person name="Fulton L."/>
            <person name="Fulton B."/>
            <person name="Majors J."/>
            <person name="Waterston R."/>
            <person name="Cohen B.A."/>
            <person name="Johnston M."/>
        </authorList>
    </citation>
    <scope>NUCLEOTIDE SEQUENCE [LARGE SCALE GENOMIC DNA]</scope>
    <source>
        <strain evidence="7">ATCC MYA-4449 / AS 2.2408 / CBS 8840 / NBRC 1802 / NCYC 2889</strain>
    </source>
</reference>
<keyword evidence="5" id="KW-0325">Glycoprotein</keyword>
<name>J6EKH0_SACK1</name>
<reference evidence="7" key="2">
    <citation type="journal article" date="2011" name="G3 (Bethesda)">
        <title>The awesome power of yeast evolutionary genetics: New genome sequences and strain resources for the Saccharomyces sensu stricto genus.</title>
        <authorList>
            <person name="Scannell D.R."/>
            <person name="Zill O.A."/>
            <person name="Rokas A."/>
            <person name="Payen C."/>
            <person name="Dunham M.J."/>
            <person name="Eisen M.B."/>
            <person name="Rine J."/>
            <person name="Johnston M."/>
            <person name="Hittinger C.T."/>
        </authorList>
    </citation>
    <scope>GENOME REANNOTATION</scope>
    <source>
        <strain evidence="7">ATCC MYA-4449 / AS 2.2408 / CBS 8840 / NBRC 1802 / NCYC 2889</strain>
    </source>
</reference>
<dbReference type="SUPFAM" id="SSF53474">
    <property type="entry name" value="alpha/beta-Hydrolases"/>
    <property type="match status" value="1"/>
</dbReference>
<protein>
    <submittedName>
        <fullName evidence="6">YBR139W-like protein</fullName>
    </submittedName>
</protein>
<proteinExistence type="inferred from homology"/>
<dbReference type="PANTHER" id="PTHR11802:SF51">
    <property type="entry name" value="VACUOLAR SERINE-TYPE CARBOXYPEPTIDASE ATG42"/>
    <property type="match status" value="1"/>
</dbReference>
<dbReference type="HOGENOM" id="CLU_1611730_0_0_1"/>
<dbReference type="EMBL" id="AACI03000552">
    <property type="protein sequence ID" value="EJT43687.1"/>
    <property type="molecule type" value="Genomic_DNA"/>
</dbReference>
<evidence type="ECO:0000256" key="2">
    <source>
        <dbReference type="ARBA" id="ARBA00022645"/>
    </source>
</evidence>
<sequence length="165" mass="18909">MKYLNFTFVFQFIISINYASFCEAFSLFGDGKSFANFGEQLKSPRNTQQTLKANRFDSDDLLMTTLISPIDTGYSLRLRTVDPSKLGIDTVKQWSGYMDYKDSKHFFYWFFESRNDPANDPIILWLNGGPGCSSFTGLLFELGPSSIGADMKPIHNPYSWKIMLR</sequence>
<evidence type="ECO:0000256" key="3">
    <source>
        <dbReference type="ARBA" id="ARBA00022670"/>
    </source>
</evidence>
<gene>
    <name evidence="6" type="primary">YBR139W</name>
    <name evidence="6" type="ORF">SKUD_127802</name>
</gene>
<dbReference type="GO" id="GO:0000324">
    <property type="term" value="C:fungal-type vacuole"/>
    <property type="evidence" value="ECO:0007669"/>
    <property type="project" value="TreeGrafter"/>
</dbReference>
<dbReference type="InterPro" id="IPR001563">
    <property type="entry name" value="Peptidase_S10"/>
</dbReference>
<keyword evidence="3" id="KW-0645">Protease</keyword>
<dbReference type="GO" id="GO:0004185">
    <property type="term" value="F:serine-type carboxypeptidase activity"/>
    <property type="evidence" value="ECO:0007669"/>
    <property type="project" value="InterPro"/>
</dbReference>
<keyword evidence="4" id="KW-0378">Hydrolase</keyword>
<dbReference type="PANTHER" id="PTHR11802">
    <property type="entry name" value="SERINE PROTEASE FAMILY S10 SERINE CARBOXYPEPTIDASE"/>
    <property type="match status" value="1"/>
</dbReference>
<dbReference type="Proteomes" id="UP000002753">
    <property type="component" value="Unassembled WGS sequence"/>
</dbReference>
<dbReference type="MEROPS" id="S10.A49"/>
<evidence type="ECO:0000256" key="4">
    <source>
        <dbReference type="ARBA" id="ARBA00022801"/>
    </source>
</evidence>
<accession>J6EKH0</accession>
<organism evidence="6 7">
    <name type="scientific">Saccharomyces kudriavzevii (strain ATCC MYA-4449 / AS 2.2408 / CBS 8840 / NBRC 1802 / NCYC 2889)</name>
    <name type="common">Yeast</name>
    <dbReference type="NCBI Taxonomy" id="226230"/>
    <lineage>
        <taxon>Eukaryota</taxon>
        <taxon>Fungi</taxon>
        <taxon>Dikarya</taxon>
        <taxon>Ascomycota</taxon>
        <taxon>Saccharomycotina</taxon>
        <taxon>Saccharomycetes</taxon>
        <taxon>Saccharomycetales</taxon>
        <taxon>Saccharomycetaceae</taxon>
        <taxon>Saccharomyces</taxon>
    </lineage>
</organism>
<evidence type="ECO:0000313" key="7">
    <source>
        <dbReference type="Proteomes" id="UP000002753"/>
    </source>
</evidence>
<comment type="similarity">
    <text evidence="1">Belongs to the peptidase S10 family.</text>
</comment>
<dbReference type="Gene3D" id="3.40.50.1820">
    <property type="entry name" value="alpha/beta hydrolase"/>
    <property type="match status" value="1"/>
</dbReference>
<dbReference type="InterPro" id="IPR029058">
    <property type="entry name" value="AB_hydrolase_fold"/>
</dbReference>
<dbReference type="STRING" id="226230.J6EKH0"/>
<evidence type="ECO:0000256" key="1">
    <source>
        <dbReference type="ARBA" id="ARBA00009431"/>
    </source>
</evidence>
<comment type="caution">
    <text evidence="6">The sequence shown here is derived from an EMBL/GenBank/DDBJ whole genome shotgun (WGS) entry which is preliminary data.</text>
</comment>
<evidence type="ECO:0000256" key="5">
    <source>
        <dbReference type="ARBA" id="ARBA00023180"/>
    </source>
</evidence>
<evidence type="ECO:0000313" key="6">
    <source>
        <dbReference type="EMBL" id="EJT43687.1"/>
    </source>
</evidence>
<dbReference type="AlphaFoldDB" id="J6EKH0"/>